<keyword evidence="4" id="KW-0328">Glycosyltransferase</keyword>
<dbReference type="EMBL" id="AEPE02000005">
    <property type="protein sequence ID" value="EFZ36910.1"/>
    <property type="molecule type" value="Genomic_DNA"/>
</dbReference>
<keyword evidence="5" id="KW-1185">Reference proteome</keyword>
<name>E7RRM2_9BACT</name>
<dbReference type="Proteomes" id="UP000005580">
    <property type="component" value="Unassembled WGS sequence"/>
</dbReference>
<evidence type="ECO:0000259" key="2">
    <source>
        <dbReference type="Pfam" id="PF00534"/>
    </source>
</evidence>
<dbReference type="InterPro" id="IPR001296">
    <property type="entry name" value="Glyco_trans_1"/>
</dbReference>
<sequence>MKILVDLTYIQKDRLYKSLTIYIFRFLDAIEISVQDCFKLLVLKECEAYIKERYPGIECIAYNPYKESLLKNRFIQFLQRCKIYRGVVNSSGCDCLFIPNDLVMFSCVKTKIKKVVVIHDLKTLKGKAGIRGQLSLSLFRFYYWLLIHYSNIVIAVSEYTKDDILRFFKSVNEHKVKVVYNSIVLSSKAIMPIGVELPNRYILYVNTLLPYKNIMTLTKAFERLKNEIEHKLIIVGNETEYWKSEVLEYVNKHHLNNKIIHLQNISDEGLHYLYEHAALFVSPSIREGFGYTPIEAAICRCPVICSTCEALPDTTKGLLSYYEPVMNDKRLADVMNKVLEIPPPMEELERIAVIFEEAYSPQKQFAALFKILNS</sequence>
<dbReference type="PANTHER" id="PTHR46401:SF2">
    <property type="entry name" value="GLYCOSYLTRANSFERASE WBBK-RELATED"/>
    <property type="match status" value="1"/>
</dbReference>
<evidence type="ECO:0000313" key="5">
    <source>
        <dbReference type="Proteomes" id="UP000005580"/>
    </source>
</evidence>
<keyword evidence="1 4" id="KW-0808">Transferase</keyword>
<organism evidence="4 5">
    <name type="scientific">Hoylesella oralis ATCC 33269</name>
    <dbReference type="NCBI Taxonomy" id="873533"/>
    <lineage>
        <taxon>Bacteria</taxon>
        <taxon>Pseudomonadati</taxon>
        <taxon>Bacteroidota</taxon>
        <taxon>Bacteroidia</taxon>
        <taxon>Bacteroidales</taxon>
        <taxon>Prevotellaceae</taxon>
        <taxon>Hoylesella</taxon>
    </lineage>
</organism>
<protein>
    <submittedName>
        <fullName evidence="4">Glycosyltransferase, group 1 family protein</fullName>
        <ecNumber evidence="4">2.4.-.-</ecNumber>
    </submittedName>
</protein>
<dbReference type="InterPro" id="IPR028098">
    <property type="entry name" value="Glyco_trans_4-like_N"/>
</dbReference>
<dbReference type="GO" id="GO:0016757">
    <property type="term" value="F:glycosyltransferase activity"/>
    <property type="evidence" value="ECO:0007669"/>
    <property type="project" value="UniProtKB-KW"/>
</dbReference>
<reference evidence="4" key="1">
    <citation type="submission" date="2011-01" db="EMBL/GenBank/DDBJ databases">
        <authorList>
            <person name="Muzny D."/>
            <person name="Qin X."/>
            <person name="Buhay C."/>
            <person name="Dugan-Rocha S."/>
            <person name="Ding Y."/>
            <person name="Chen G."/>
            <person name="Hawes A."/>
            <person name="Holder M."/>
            <person name="Jhangiani S."/>
            <person name="Johnson A."/>
            <person name="Khan Z."/>
            <person name="Li Z."/>
            <person name="Liu W."/>
            <person name="Liu X."/>
            <person name="Perez L."/>
            <person name="Shen H."/>
            <person name="Wang Q."/>
            <person name="Watt J."/>
            <person name="Xi L."/>
            <person name="Xin Y."/>
            <person name="Zhou J."/>
            <person name="Deng J."/>
            <person name="Jiang H."/>
            <person name="Liu Y."/>
            <person name="Qu J."/>
            <person name="Song X.-Z."/>
            <person name="Zhang L."/>
            <person name="Villasana D."/>
            <person name="Johnson A."/>
            <person name="Liu J."/>
            <person name="Liyanage D."/>
            <person name="Lorensuhewa L."/>
            <person name="Robinson T."/>
            <person name="Song A."/>
            <person name="Song B.-B."/>
            <person name="Dinh H."/>
            <person name="Thornton R."/>
            <person name="Coyle M."/>
            <person name="Francisco L."/>
            <person name="Jackson L."/>
            <person name="Javaid M."/>
            <person name="Korchina V."/>
            <person name="Kovar C."/>
            <person name="Mata R."/>
            <person name="Mathew T."/>
            <person name="Ngo R."/>
            <person name="Nguyen L."/>
            <person name="Nguyen N."/>
            <person name="Okwuonu G."/>
            <person name="Ongeri F."/>
            <person name="Pham C."/>
            <person name="Simmons D."/>
            <person name="Wilczek-Boney K."/>
            <person name="Hale W."/>
            <person name="Jakkamsetti A."/>
            <person name="Pham P."/>
            <person name="Ruth R."/>
            <person name="San Lucas F."/>
            <person name="Warren J."/>
            <person name="Zhang J."/>
            <person name="Zhao Z."/>
            <person name="Zhou C."/>
            <person name="Zhu D."/>
            <person name="Lee S."/>
            <person name="Bess C."/>
            <person name="Blankenburg K."/>
            <person name="Forbes L."/>
            <person name="Fu Q."/>
            <person name="Gubbala S."/>
            <person name="Hirani K."/>
            <person name="Jayaseelan J.C."/>
            <person name="Lara F."/>
            <person name="Munidasa M."/>
            <person name="Palculict T."/>
            <person name="Patil S."/>
            <person name="Pu L.-L."/>
            <person name="Saada N."/>
            <person name="Tang L."/>
            <person name="Weissenberger G."/>
            <person name="Zhu Y."/>
            <person name="Hemphill L."/>
            <person name="Shang Y."/>
            <person name="Youmans B."/>
            <person name="Ayvaz T."/>
            <person name="Ross M."/>
            <person name="Santibanez J."/>
            <person name="Aqrawi P."/>
            <person name="Gross S."/>
            <person name="Joshi V."/>
            <person name="Fowler G."/>
            <person name="Nazareth L."/>
            <person name="Reid J."/>
            <person name="Worley K."/>
            <person name="Petrosino J."/>
            <person name="Highlander S."/>
            <person name="Gibbs R."/>
        </authorList>
    </citation>
    <scope>NUCLEOTIDE SEQUENCE [LARGE SCALE GENOMIC DNA]</scope>
    <source>
        <strain evidence="4">ATCC 33269</strain>
    </source>
</reference>
<dbReference type="SUPFAM" id="SSF53756">
    <property type="entry name" value="UDP-Glycosyltransferase/glycogen phosphorylase"/>
    <property type="match status" value="1"/>
</dbReference>
<dbReference type="RefSeq" id="WP_004370005.1">
    <property type="nucleotide sequence ID" value="NZ_GL833119.1"/>
</dbReference>
<dbReference type="AlphaFoldDB" id="E7RRM2"/>
<dbReference type="Pfam" id="PF00534">
    <property type="entry name" value="Glycos_transf_1"/>
    <property type="match status" value="1"/>
</dbReference>
<comment type="caution">
    <text evidence="4">The sequence shown here is derived from an EMBL/GenBank/DDBJ whole genome shotgun (WGS) entry which is preliminary data.</text>
</comment>
<proteinExistence type="predicted"/>
<dbReference type="EC" id="2.4.-.-" evidence="4"/>
<dbReference type="STRING" id="28134.SAMN05444288_1459"/>
<dbReference type="eggNOG" id="COG0438">
    <property type="taxonomic scope" value="Bacteria"/>
</dbReference>
<dbReference type="PANTHER" id="PTHR46401">
    <property type="entry name" value="GLYCOSYLTRANSFERASE WBBK-RELATED"/>
    <property type="match status" value="1"/>
</dbReference>
<feature type="domain" description="Glycosyl transferase family 1" evidence="2">
    <location>
        <begin position="199"/>
        <end position="348"/>
    </location>
</feature>
<dbReference type="Pfam" id="PF13439">
    <property type="entry name" value="Glyco_transf_4"/>
    <property type="match status" value="1"/>
</dbReference>
<feature type="domain" description="Glycosyltransferase subfamily 4-like N-terminal" evidence="3">
    <location>
        <begin position="103"/>
        <end position="184"/>
    </location>
</feature>
<evidence type="ECO:0000259" key="3">
    <source>
        <dbReference type="Pfam" id="PF13439"/>
    </source>
</evidence>
<dbReference type="HOGENOM" id="CLU_009583_27_5_10"/>
<evidence type="ECO:0000313" key="4">
    <source>
        <dbReference type="EMBL" id="EFZ36910.1"/>
    </source>
</evidence>
<gene>
    <name evidence="4" type="ORF">HMPREF0663_11823</name>
</gene>
<evidence type="ECO:0000256" key="1">
    <source>
        <dbReference type="ARBA" id="ARBA00022679"/>
    </source>
</evidence>
<accession>E7RRM2</accession>
<dbReference type="Gene3D" id="3.40.50.2000">
    <property type="entry name" value="Glycogen Phosphorylase B"/>
    <property type="match status" value="2"/>
</dbReference>